<organism evidence="1 2">
    <name type="scientific">Helicostylum pulchrum</name>
    <dbReference type="NCBI Taxonomy" id="562976"/>
    <lineage>
        <taxon>Eukaryota</taxon>
        <taxon>Fungi</taxon>
        <taxon>Fungi incertae sedis</taxon>
        <taxon>Mucoromycota</taxon>
        <taxon>Mucoromycotina</taxon>
        <taxon>Mucoromycetes</taxon>
        <taxon>Mucorales</taxon>
        <taxon>Mucorineae</taxon>
        <taxon>Mucoraceae</taxon>
        <taxon>Helicostylum</taxon>
    </lineage>
</organism>
<protein>
    <submittedName>
        <fullName evidence="1">Uncharacterized protein</fullName>
    </submittedName>
</protein>
<sequence length="65" mass="7736">MSSKKGLIDFHLLLNFVSDIYMFLKVKKKEKLMDSRMDESIRWIVHPLDRSVQTQKGKMVVLINR</sequence>
<proteinExistence type="predicted"/>
<evidence type="ECO:0000313" key="2">
    <source>
        <dbReference type="Proteomes" id="UP001476247"/>
    </source>
</evidence>
<reference evidence="1 2" key="1">
    <citation type="submission" date="2024-04" db="EMBL/GenBank/DDBJ databases">
        <title>genome sequences of Mucor flavus KT1a and Helicostylum pulchrum KT1b strains isolation_sourced from the surface of a dry-aged beef.</title>
        <authorList>
            <person name="Toyotome T."/>
            <person name="Hosono M."/>
            <person name="Torimaru M."/>
            <person name="Fukuda K."/>
            <person name="Mikami N."/>
        </authorList>
    </citation>
    <scope>NUCLEOTIDE SEQUENCE [LARGE SCALE GENOMIC DNA]</scope>
    <source>
        <strain evidence="1 2">KT1b</strain>
    </source>
</reference>
<evidence type="ECO:0000313" key="1">
    <source>
        <dbReference type="EMBL" id="GAA5804495.1"/>
    </source>
</evidence>
<dbReference type="Proteomes" id="UP001476247">
    <property type="component" value="Unassembled WGS sequence"/>
</dbReference>
<accession>A0ABP9YC05</accession>
<name>A0ABP9YC05_9FUNG</name>
<dbReference type="EMBL" id="BAABUJ010000035">
    <property type="protein sequence ID" value="GAA5804495.1"/>
    <property type="molecule type" value="Genomic_DNA"/>
</dbReference>
<gene>
    <name evidence="1" type="ORF">HPULCUR_009991</name>
</gene>
<comment type="caution">
    <text evidence="1">The sequence shown here is derived from an EMBL/GenBank/DDBJ whole genome shotgun (WGS) entry which is preliminary data.</text>
</comment>
<keyword evidence="2" id="KW-1185">Reference proteome</keyword>